<sequence length="367" mass="42052">MRKIINSFRTRMILLLMLSMLASGGITFGIYKVLQLYYRSEVLYENPLTRIRYFMRDVGDVNAFLIIFVPLAILFFFLFTKSYATYFKKISQGIHHLAEGDFSHKVQISSKDEFGKIGTDINLALQKLQEAIEKGNEAELSKDRLVLNLAHDLRTPLTSVIGYLDFILRDNDISTEQARHYTNIAYTKSRRLQKLIDELFEITRMNYGRMNLDKQPLDISELLMQLCEELFPVFENSEMTVDVTTDKELNIAGDGELIARVFENLLTNAVRYGKEGRSIHIRGFVDGKDVVVQVINFGPSIDPKDLPHIFDMLYTGDESRTHTTDSTGIGLFITKNIVEQHDGTVTAQSDPERTVFEVRLPLLNINM</sequence>
<dbReference type="Gene3D" id="1.10.287.130">
    <property type="match status" value="1"/>
</dbReference>
<comment type="catalytic activity">
    <reaction evidence="1">
        <text>ATP + protein L-histidine = ADP + protein N-phospho-L-histidine.</text>
        <dbReference type="EC" id="2.7.13.3"/>
    </reaction>
</comment>
<keyword evidence="4" id="KW-1003">Cell membrane</keyword>
<dbReference type="SUPFAM" id="SSF158472">
    <property type="entry name" value="HAMP domain-like"/>
    <property type="match status" value="1"/>
</dbReference>
<dbReference type="SUPFAM" id="SSF55874">
    <property type="entry name" value="ATPase domain of HSP90 chaperone/DNA topoisomerase II/histidine kinase"/>
    <property type="match status" value="1"/>
</dbReference>
<dbReference type="Proteomes" id="UP001343257">
    <property type="component" value="Unassembled WGS sequence"/>
</dbReference>
<keyword evidence="12" id="KW-0902">Two-component regulatory system</keyword>
<feature type="transmembrane region" description="Helical" evidence="14">
    <location>
        <begin position="61"/>
        <end position="79"/>
    </location>
</feature>
<comment type="caution">
    <text evidence="17">The sequence shown here is derived from an EMBL/GenBank/DDBJ whole genome shotgun (WGS) entry which is preliminary data.</text>
</comment>
<feature type="domain" description="HAMP" evidence="16">
    <location>
        <begin position="81"/>
        <end position="133"/>
    </location>
</feature>
<keyword evidence="11 14" id="KW-1133">Transmembrane helix</keyword>
<organism evidence="17 18">
    <name type="scientific">Paenibacillus chibensis</name>
    <dbReference type="NCBI Taxonomy" id="59846"/>
    <lineage>
        <taxon>Bacteria</taxon>
        <taxon>Bacillati</taxon>
        <taxon>Bacillota</taxon>
        <taxon>Bacilli</taxon>
        <taxon>Bacillales</taxon>
        <taxon>Paenibacillaceae</taxon>
        <taxon>Paenibacillus</taxon>
    </lineage>
</organism>
<protein>
    <recommendedName>
        <fullName evidence="3">histidine kinase</fullName>
        <ecNumber evidence="3">2.7.13.3</ecNumber>
    </recommendedName>
</protein>
<dbReference type="Gene3D" id="3.30.565.10">
    <property type="entry name" value="Histidine kinase-like ATPase, C-terminal domain"/>
    <property type="match status" value="1"/>
</dbReference>
<dbReference type="SMART" id="SM00304">
    <property type="entry name" value="HAMP"/>
    <property type="match status" value="1"/>
</dbReference>
<evidence type="ECO:0000256" key="12">
    <source>
        <dbReference type="ARBA" id="ARBA00023012"/>
    </source>
</evidence>
<dbReference type="InterPro" id="IPR003661">
    <property type="entry name" value="HisK_dim/P_dom"/>
</dbReference>
<dbReference type="PROSITE" id="PS50109">
    <property type="entry name" value="HIS_KIN"/>
    <property type="match status" value="1"/>
</dbReference>
<dbReference type="SMART" id="SM00387">
    <property type="entry name" value="HATPase_c"/>
    <property type="match status" value="1"/>
</dbReference>
<reference evidence="17 18" key="1">
    <citation type="submission" date="2023-03" db="EMBL/GenBank/DDBJ databases">
        <title>Bacillus Genome Sequencing.</title>
        <authorList>
            <person name="Dunlap C."/>
        </authorList>
    </citation>
    <scope>NUCLEOTIDE SEQUENCE [LARGE SCALE GENOMIC DNA]</scope>
    <source>
        <strain evidence="17 18">NRS-52</strain>
    </source>
</reference>
<dbReference type="InterPro" id="IPR003594">
    <property type="entry name" value="HATPase_dom"/>
</dbReference>
<dbReference type="InterPro" id="IPR036097">
    <property type="entry name" value="HisK_dim/P_sf"/>
</dbReference>
<evidence type="ECO:0000256" key="8">
    <source>
        <dbReference type="ARBA" id="ARBA00022741"/>
    </source>
</evidence>
<proteinExistence type="predicted"/>
<gene>
    <name evidence="17" type="ORF">P9847_26540</name>
</gene>
<dbReference type="InterPro" id="IPR003660">
    <property type="entry name" value="HAMP_dom"/>
</dbReference>
<dbReference type="RefSeq" id="WP_328282251.1">
    <property type="nucleotide sequence ID" value="NZ_JARTLD010000080.1"/>
</dbReference>
<keyword evidence="18" id="KW-1185">Reference proteome</keyword>
<keyword evidence="8" id="KW-0547">Nucleotide-binding</keyword>
<keyword evidence="10" id="KW-0067">ATP-binding</keyword>
<evidence type="ECO:0000256" key="5">
    <source>
        <dbReference type="ARBA" id="ARBA00022553"/>
    </source>
</evidence>
<evidence type="ECO:0000313" key="18">
    <source>
        <dbReference type="Proteomes" id="UP001343257"/>
    </source>
</evidence>
<dbReference type="PRINTS" id="PR00344">
    <property type="entry name" value="BCTRLSENSOR"/>
</dbReference>
<keyword evidence="13 14" id="KW-0472">Membrane</keyword>
<feature type="domain" description="Histidine kinase" evidence="15">
    <location>
        <begin position="148"/>
        <end position="364"/>
    </location>
</feature>
<comment type="subcellular location">
    <subcellularLocation>
        <location evidence="2">Cell membrane</location>
        <topology evidence="2">Multi-pass membrane protein</topology>
    </subcellularLocation>
</comment>
<name>A0ABU6Q2T6_9BACL</name>
<dbReference type="GO" id="GO:0016301">
    <property type="term" value="F:kinase activity"/>
    <property type="evidence" value="ECO:0007669"/>
    <property type="project" value="UniProtKB-KW"/>
</dbReference>
<keyword evidence="5" id="KW-0597">Phosphoprotein</keyword>
<evidence type="ECO:0000256" key="10">
    <source>
        <dbReference type="ARBA" id="ARBA00022840"/>
    </source>
</evidence>
<evidence type="ECO:0000256" key="9">
    <source>
        <dbReference type="ARBA" id="ARBA00022777"/>
    </source>
</evidence>
<evidence type="ECO:0000259" key="16">
    <source>
        <dbReference type="PROSITE" id="PS50885"/>
    </source>
</evidence>
<dbReference type="EMBL" id="JARTLD010000080">
    <property type="protein sequence ID" value="MED5020825.1"/>
    <property type="molecule type" value="Genomic_DNA"/>
</dbReference>
<evidence type="ECO:0000256" key="11">
    <source>
        <dbReference type="ARBA" id="ARBA00022989"/>
    </source>
</evidence>
<dbReference type="CDD" id="cd06225">
    <property type="entry name" value="HAMP"/>
    <property type="match status" value="1"/>
</dbReference>
<evidence type="ECO:0000313" key="17">
    <source>
        <dbReference type="EMBL" id="MED5020825.1"/>
    </source>
</evidence>
<dbReference type="PANTHER" id="PTHR45528">
    <property type="entry name" value="SENSOR HISTIDINE KINASE CPXA"/>
    <property type="match status" value="1"/>
</dbReference>
<keyword evidence="6" id="KW-0808">Transferase</keyword>
<accession>A0ABU6Q2T6</accession>
<keyword evidence="9 17" id="KW-0418">Kinase</keyword>
<dbReference type="Pfam" id="PF02518">
    <property type="entry name" value="HATPase_c"/>
    <property type="match status" value="1"/>
</dbReference>
<dbReference type="PROSITE" id="PS50885">
    <property type="entry name" value="HAMP"/>
    <property type="match status" value="1"/>
</dbReference>
<dbReference type="Pfam" id="PF00512">
    <property type="entry name" value="HisKA"/>
    <property type="match status" value="1"/>
</dbReference>
<dbReference type="Pfam" id="PF00672">
    <property type="entry name" value="HAMP"/>
    <property type="match status" value="1"/>
</dbReference>
<evidence type="ECO:0000256" key="14">
    <source>
        <dbReference type="SAM" id="Phobius"/>
    </source>
</evidence>
<evidence type="ECO:0000256" key="13">
    <source>
        <dbReference type="ARBA" id="ARBA00023136"/>
    </source>
</evidence>
<evidence type="ECO:0000256" key="3">
    <source>
        <dbReference type="ARBA" id="ARBA00012438"/>
    </source>
</evidence>
<dbReference type="InterPro" id="IPR005467">
    <property type="entry name" value="His_kinase_dom"/>
</dbReference>
<evidence type="ECO:0000256" key="6">
    <source>
        <dbReference type="ARBA" id="ARBA00022679"/>
    </source>
</evidence>
<dbReference type="EC" id="2.7.13.3" evidence="3"/>
<evidence type="ECO:0000256" key="2">
    <source>
        <dbReference type="ARBA" id="ARBA00004651"/>
    </source>
</evidence>
<dbReference type="CDD" id="cd00082">
    <property type="entry name" value="HisKA"/>
    <property type="match status" value="1"/>
</dbReference>
<feature type="transmembrane region" description="Helical" evidence="14">
    <location>
        <begin position="12"/>
        <end position="34"/>
    </location>
</feature>
<keyword evidence="7 14" id="KW-0812">Transmembrane</keyword>
<dbReference type="SUPFAM" id="SSF47384">
    <property type="entry name" value="Homodimeric domain of signal transducing histidine kinase"/>
    <property type="match status" value="1"/>
</dbReference>
<dbReference type="InterPro" id="IPR050398">
    <property type="entry name" value="HssS/ArlS-like"/>
</dbReference>
<dbReference type="PANTHER" id="PTHR45528:SF1">
    <property type="entry name" value="SENSOR HISTIDINE KINASE CPXA"/>
    <property type="match status" value="1"/>
</dbReference>
<evidence type="ECO:0000259" key="15">
    <source>
        <dbReference type="PROSITE" id="PS50109"/>
    </source>
</evidence>
<evidence type="ECO:0000256" key="4">
    <source>
        <dbReference type="ARBA" id="ARBA00022475"/>
    </source>
</evidence>
<dbReference type="InterPro" id="IPR036890">
    <property type="entry name" value="HATPase_C_sf"/>
</dbReference>
<evidence type="ECO:0000256" key="1">
    <source>
        <dbReference type="ARBA" id="ARBA00000085"/>
    </source>
</evidence>
<dbReference type="InterPro" id="IPR004358">
    <property type="entry name" value="Sig_transdc_His_kin-like_C"/>
</dbReference>
<dbReference type="SMART" id="SM00388">
    <property type="entry name" value="HisKA"/>
    <property type="match status" value="1"/>
</dbReference>
<evidence type="ECO:0000256" key="7">
    <source>
        <dbReference type="ARBA" id="ARBA00022692"/>
    </source>
</evidence>
<dbReference type="Gene3D" id="6.10.340.10">
    <property type="match status" value="1"/>
</dbReference>